<evidence type="ECO:0000256" key="1">
    <source>
        <dbReference type="ARBA" id="ARBA00007626"/>
    </source>
</evidence>
<evidence type="ECO:0000256" key="2">
    <source>
        <dbReference type="ARBA" id="ARBA00022737"/>
    </source>
</evidence>
<dbReference type="InterPro" id="IPR002885">
    <property type="entry name" value="PPR_rpt"/>
</dbReference>
<dbReference type="PANTHER" id="PTHR47939:SF13">
    <property type="entry name" value="OS03G0201400 PROTEIN"/>
    <property type="match status" value="1"/>
</dbReference>
<evidence type="ECO:0008006" key="7">
    <source>
        <dbReference type="Google" id="ProtNLM"/>
    </source>
</evidence>
<organism evidence="5 6">
    <name type="scientific">Stephania cephalantha</name>
    <dbReference type="NCBI Taxonomy" id="152367"/>
    <lineage>
        <taxon>Eukaryota</taxon>
        <taxon>Viridiplantae</taxon>
        <taxon>Streptophyta</taxon>
        <taxon>Embryophyta</taxon>
        <taxon>Tracheophyta</taxon>
        <taxon>Spermatophyta</taxon>
        <taxon>Magnoliopsida</taxon>
        <taxon>Ranunculales</taxon>
        <taxon>Menispermaceae</taxon>
        <taxon>Menispermoideae</taxon>
        <taxon>Cissampelideae</taxon>
        <taxon>Stephania</taxon>
    </lineage>
</organism>
<sequence length="589" mass="67163">MRRVPNLSFRVSCSARNVIESIYAPRNFGREKTVKDGSKLDFDHFDGMPMPRKASSRSRSSSQPHGSQARFEHSRNNVELIDLRYLSDILTRKDWVLLLNDEFKARKTSLDTRLVVRALQNQENPLSSVKFYVWVSEYDGKMAKNRSVQRAMADNLFRKGPVVLSADLIQEIRNSGCRFTEDILCLLISSWGRLGLANYCTDVFGQISLLGLSPSTRLYNSVIDALVKSNSLDLAYFKFQQMRTDDCIPDRFTYNILIHGVCRIGIVDEAIRLLKQMEGSGHLPNVFTFTILIDGFCNAKRVEEAFSLLETMKEKNVIPSETTYRSLVHGAFRALDPDKAYELIIRFIGLNEALPKHACDTILYCLSKNSMPRQAADFLRMMRGKGIFPENSTFDIMMACFVKGLDLNETCSIVNIFIEGGGSLGFNSFIILVKALFKIGRSGEGDRYLHKMLQKGLVSSVFSFNMLIDCLCQAEMVERAYETLTLMHQRGVTPNLITFNTLINGYSKIGQVRKVRELLKMILEKGLRPDIFTFTSIIDVLCRVHQFAPQQARMQARNAFVKEVLEKKYGKKVSFFRDISKRNNRKDNS</sequence>
<dbReference type="PANTHER" id="PTHR47939">
    <property type="entry name" value="MEMBRANE-ASSOCIATED SALT-INDUCIBLE PROTEIN-LIKE"/>
    <property type="match status" value="1"/>
</dbReference>
<feature type="repeat" description="PPR" evidence="3">
    <location>
        <begin position="285"/>
        <end position="319"/>
    </location>
</feature>
<feature type="repeat" description="PPR" evidence="3">
    <location>
        <begin position="460"/>
        <end position="494"/>
    </location>
</feature>
<dbReference type="Gene3D" id="1.25.40.10">
    <property type="entry name" value="Tetratricopeptide repeat domain"/>
    <property type="match status" value="4"/>
</dbReference>
<dbReference type="Pfam" id="PF13041">
    <property type="entry name" value="PPR_2"/>
    <property type="match status" value="2"/>
</dbReference>
<keyword evidence="6" id="KW-1185">Reference proteome</keyword>
<dbReference type="Proteomes" id="UP001419268">
    <property type="component" value="Unassembled WGS sequence"/>
</dbReference>
<dbReference type="EMBL" id="JBBNAG010000007">
    <property type="protein sequence ID" value="KAK9119943.1"/>
    <property type="molecule type" value="Genomic_DNA"/>
</dbReference>
<reference evidence="5 6" key="1">
    <citation type="submission" date="2024-01" db="EMBL/GenBank/DDBJ databases">
        <title>Genome assemblies of Stephania.</title>
        <authorList>
            <person name="Yang L."/>
        </authorList>
    </citation>
    <scope>NUCLEOTIDE SEQUENCE [LARGE SCALE GENOMIC DNA]</scope>
    <source>
        <strain evidence="5">JXDWG</strain>
        <tissue evidence="5">Leaf</tissue>
    </source>
</reference>
<dbReference type="NCBIfam" id="TIGR00756">
    <property type="entry name" value="PPR"/>
    <property type="match status" value="6"/>
</dbReference>
<dbReference type="Pfam" id="PF01535">
    <property type="entry name" value="PPR"/>
    <property type="match status" value="2"/>
</dbReference>
<evidence type="ECO:0000256" key="3">
    <source>
        <dbReference type="PROSITE-ProRule" id="PRU00708"/>
    </source>
</evidence>
<comment type="caution">
    <text evidence="5">The sequence shown here is derived from an EMBL/GenBank/DDBJ whole genome shotgun (WGS) entry which is preliminary data.</text>
</comment>
<keyword evidence="2" id="KW-0677">Repeat</keyword>
<feature type="region of interest" description="Disordered" evidence="4">
    <location>
        <begin position="39"/>
        <end position="71"/>
    </location>
</feature>
<dbReference type="AlphaFoldDB" id="A0AAP0IS07"/>
<protein>
    <recommendedName>
        <fullName evidence="7">Pentatricopeptide repeat-containing protein</fullName>
    </recommendedName>
</protein>
<evidence type="ECO:0000313" key="5">
    <source>
        <dbReference type="EMBL" id="KAK9119943.1"/>
    </source>
</evidence>
<evidence type="ECO:0000256" key="4">
    <source>
        <dbReference type="SAM" id="MobiDB-lite"/>
    </source>
</evidence>
<feature type="repeat" description="PPR" evidence="3">
    <location>
        <begin position="250"/>
        <end position="284"/>
    </location>
</feature>
<dbReference type="PROSITE" id="PS51375">
    <property type="entry name" value="PPR"/>
    <property type="match status" value="5"/>
</dbReference>
<dbReference type="InterPro" id="IPR050667">
    <property type="entry name" value="PPR-containing_protein"/>
</dbReference>
<proteinExistence type="inferred from homology"/>
<feature type="repeat" description="PPR" evidence="3">
    <location>
        <begin position="495"/>
        <end position="529"/>
    </location>
</feature>
<comment type="similarity">
    <text evidence="1">Belongs to the PPR family. P subfamily.</text>
</comment>
<evidence type="ECO:0000313" key="6">
    <source>
        <dbReference type="Proteomes" id="UP001419268"/>
    </source>
</evidence>
<accession>A0AAP0IS07</accession>
<gene>
    <name evidence="5" type="ORF">Scep_018036</name>
</gene>
<name>A0AAP0IS07_9MAGN</name>
<dbReference type="Pfam" id="PF12854">
    <property type="entry name" value="PPR_1"/>
    <property type="match status" value="1"/>
</dbReference>
<dbReference type="InterPro" id="IPR011990">
    <property type="entry name" value="TPR-like_helical_dom_sf"/>
</dbReference>
<feature type="repeat" description="PPR" evidence="3">
    <location>
        <begin position="215"/>
        <end position="249"/>
    </location>
</feature>